<feature type="compositionally biased region" description="Low complexity" evidence="1">
    <location>
        <begin position="241"/>
        <end position="255"/>
    </location>
</feature>
<reference evidence="2 3" key="1">
    <citation type="submission" date="2015-03" db="EMBL/GenBank/DDBJ databases">
        <title>Genomics and transcriptomics of the oil-accumulating basidiomycete yeast T. oleaginosus allow insights into substrate utilization and the diverse evolutionary trajectories of mating systems in fungi.</title>
        <authorList>
            <consortium name="DOE Joint Genome Institute"/>
            <person name="Kourist R."/>
            <person name="Kracht O."/>
            <person name="Bracharz F."/>
            <person name="Lipzen A."/>
            <person name="Nolan M."/>
            <person name="Ohm R."/>
            <person name="Grigoriev I."/>
            <person name="Sun S."/>
            <person name="Heitman J."/>
            <person name="Bruck T."/>
            <person name="Nowrousian M."/>
        </authorList>
    </citation>
    <scope>NUCLEOTIDE SEQUENCE [LARGE SCALE GENOMIC DNA]</scope>
    <source>
        <strain evidence="2 3">IBC0246</strain>
    </source>
</reference>
<feature type="region of interest" description="Disordered" evidence="1">
    <location>
        <begin position="217"/>
        <end position="272"/>
    </location>
</feature>
<dbReference type="EMBL" id="KQ087282">
    <property type="protein sequence ID" value="KLT38811.1"/>
    <property type="molecule type" value="Genomic_DNA"/>
</dbReference>
<accession>A0A0J0XCL9</accession>
<dbReference type="Proteomes" id="UP000053611">
    <property type="component" value="Unassembled WGS sequence"/>
</dbReference>
<feature type="region of interest" description="Disordered" evidence="1">
    <location>
        <begin position="285"/>
        <end position="320"/>
    </location>
</feature>
<name>A0A0J0XCL9_9TREE</name>
<protein>
    <submittedName>
        <fullName evidence="2">Uncharacterized protein</fullName>
    </submittedName>
</protein>
<gene>
    <name evidence="2" type="ORF">CC85DRAFT_314224</name>
</gene>
<proteinExistence type="predicted"/>
<feature type="compositionally biased region" description="Polar residues" evidence="1">
    <location>
        <begin position="45"/>
        <end position="57"/>
    </location>
</feature>
<evidence type="ECO:0000313" key="3">
    <source>
        <dbReference type="Proteomes" id="UP000053611"/>
    </source>
</evidence>
<sequence>MVPFLSPMPATRSGVDATIADQSSYMTHVFGLRGADTFDTKNHSSKIASNARTSRIPSDSTNRSASSSSYLSTGALSDFPPASSNAMKVPVMVRDSTQVIGLKKVASMDGSTLDLLLHTGNSNMLRPHVDIRSQLGIGKPLSPIPGSPPPAHSLNVGIDTAIHSANAPVWQGVTEQSDFVSLALIDPTTNAIVNVRVPKSQYSSALGGVPCEILSTASKSNPSHQNAASKADASANWRNRASALSSAHASQAHTAGFANSPPPVSSPHSPVKPSVEVLTVDQLSQKYGHMRVDPNTVAEKTTTNKKGEKPASETTSPAKMLADSTSRQINIDATPVKSMKRKNLRIATNKRISSPSTTRIKGTPGAGKLLKPVVTVETDTSVKPNATAATQ</sequence>
<organism evidence="2 3">
    <name type="scientific">Cutaneotrichosporon oleaginosum</name>
    <dbReference type="NCBI Taxonomy" id="879819"/>
    <lineage>
        <taxon>Eukaryota</taxon>
        <taxon>Fungi</taxon>
        <taxon>Dikarya</taxon>
        <taxon>Basidiomycota</taxon>
        <taxon>Agaricomycotina</taxon>
        <taxon>Tremellomycetes</taxon>
        <taxon>Trichosporonales</taxon>
        <taxon>Trichosporonaceae</taxon>
        <taxon>Cutaneotrichosporon</taxon>
    </lineage>
</organism>
<feature type="region of interest" description="Disordered" evidence="1">
    <location>
        <begin position="41"/>
        <end position="71"/>
    </location>
</feature>
<evidence type="ECO:0000256" key="1">
    <source>
        <dbReference type="SAM" id="MobiDB-lite"/>
    </source>
</evidence>
<dbReference type="AlphaFoldDB" id="A0A0J0XCL9"/>
<keyword evidence="3" id="KW-1185">Reference proteome</keyword>
<dbReference type="OrthoDB" id="2596986at2759"/>
<feature type="compositionally biased region" description="Polar residues" evidence="1">
    <location>
        <begin position="217"/>
        <end position="228"/>
    </location>
</feature>
<feature type="compositionally biased region" description="Low complexity" evidence="1">
    <location>
        <begin position="58"/>
        <end position="71"/>
    </location>
</feature>
<evidence type="ECO:0000313" key="2">
    <source>
        <dbReference type="EMBL" id="KLT38811.1"/>
    </source>
</evidence>